<reference evidence="1 2" key="1">
    <citation type="submission" date="2014-03" db="EMBL/GenBank/DDBJ databases">
        <title>Draft Genome Sequence of Actibacterium mucosum KCTC 23349, a Marine Alphaproteobacterium with Complex Ionic Requirements Isolated from Mediterranean Seawater at Malvarrosa Beach, Valencia, Spain.</title>
        <authorList>
            <person name="Arahal D.R."/>
            <person name="Shao Z."/>
            <person name="Lai Q."/>
            <person name="Pujalte M.J."/>
        </authorList>
    </citation>
    <scope>NUCLEOTIDE SEQUENCE [LARGE SCALE GENOMIC DNA]</scope>
    <source>
        <strain evidence="1 2">KCTC 23349</strain>
    </source>
</reference>
<gene>
    <name evidence="1" type="ORF">ACMU_08830</name>
</gene>
<dbReference type="Proteomes" id="UP000026249">
    <property type="component" value="Unassembled WGS sequence"/>
</dbReference>
<sequence>MPPNDQYASVARGAFYGHVQSPKALFVDSDHNAEWPAPDGDRHQMFAVLVDACVIKSEPVSPRRGFENAL</sequence>
<proteinExistence type="predicted"/>
<evidence type="ECO:0000313" key="1">
    <source>
        <dbReference type="EMBL" id="KAJ55866.1"/>
    </source>
</evidence>
<accession>A0A037ZM22</accession>
<name>A0A037ZM22_9RHOB</name>
<dbReference type="AlphaFoldDB" id="A0A037ZM22"/>
<comment type="caution">
    <text evidence="1">The sequence shown here is derived from an EMBL/GenBank/DDBJ whole genome shotgun (WGS) entry which is preliminary data.</text>
</comment>
<protein>
    <submittedName>
        <fullName evidence="1">Uncharacterized protein</fullName>
    </submittedName>
</protein>
<keyword evidence="2" id="KW-1185">Reference proteome</keyword>
<dbReference type="EMBL" id="JFKE01000003">
    <property type="protein sequence ID" value="KAJ55866.1"/>
    <property type="molecule type" value="Genomic_DNA"/>
</dbReference>
<organism evidence="1 2">
    <name type="scientific">Actibacterium mucosum KCTC 23349</name>
    <dbReference type="NCBI Taxonomy" id="1454373"/>
    <lineage>
        <taxon>Bacteria</taxon>
        <taxon>Pseudomonadati</taxon>
        <taxon>Pseudomonadota</taxon>
        <taxon>Alphaproteobacteria</taxon>
        <taxon>Rhodobacterales</taxon>
        <taxon>Roseobacteraceae</taxon>
        <taxon>Actibacterium</taxon>
    </lineage>
</organism>
<evidence type="ECO:0000313" key="2">
    <source>
        <dbReference type="Proteomes" id="UP000026249"/>
    </source>
</evidence>